<dbReference type="CDD" id="cd02947">
    <property type="entry name" value="TRX_family"/>
    <property type="match status" value="1"/>
</dbReference>
<keyword evidence="4" id="KW-1015">Disulfide bond</keyword>
<gene>
    <name evidence="9" type="primary">trxA</name>
    <name evidence="9" type="ORF">WKV53_04805</name>
</gene>
<keyword evidence="3" id="KW-0249">Electron transport</keyword>
<name>A0ABU9AQ22_9BACT</name>
<dbReference type="NCBIfam" id="TIGR01068">
    <property type="entry name" value="thioredoxin"/>
    <property type="match status" value="1"/>
</dbReference>
<dbReference type="Proteomes" id="UP001371305">
    <property type="component" value="Unassembled WGS sequence"/>
</dbReference>
<evidence type="ECO:0000256" key="4">
    <source>
        <dbReference type="ARBA" id="ARBA00023157"/>
    </source>
</evidence>
<evidence type="ECO:0000256" key="5">
    <source>
        <dbReference type="ARBA" id="ARBA00023284"/>
    </source>
</evidence>
<evidence type="ECO:0000313" key="10">
    <source>
        <dbReference type="Proteomes" id="UP001371305"/>
    </source>
</evidence>
<evidence type="ECO:0000256" key="3">
    <source>
        <dbReference type="ARBA" id="ARBA00022982"/>
    </source>
</evidence>
<evidence type="ECO:0000256" key="6">
    <source>
        <dbReference type="NCBIfam" id="TIGR01068"/>
    </source>
</evidence>
<dbReference type="InterPro" id="IPR017937">
    <property type="entry name" value="Thioredoxin_CS"/>
</dbReference>
<dbReference type="PROSITE" id="PS00194">
    <property type="entry name" value="THIOREDOXIN_1"/>
    <property type="match status" value="1"/>
</dbReference>
<dbReference type="PANTHER" id="PTHR45663">
    <property type="entry name" value="GEO12009P1"/>
    <property type="match status" value="1"/>
</dbReference>
<dbReference type="PROSITE" id="PS51352">
    <property type="entry name" value="THIOREDOXIN_2"/>
    <property type="match status" value="1"/>
</dbReference>
<dbReference type="RefSeq" id="WP_341403267.1">
    <property type="nucleotide sequence ID" value="NZ_JBBUKT010000001.1"/>
</dbReference>
<evidence type="ECO:0000256" key="7">
    <source>
        <dbReference type="PIRNR" id="PIRNR000077"/>
    </source>
</evidence>
<organism evidence="9 10">
    <name type="scientific">Luteolibacter soli</name>
    <dbReference type="NCBI Taxonomy" id="3135280"/>
    <lineage>
        <taxon>Bacteria</taxon>
        <taxon>Pseudomonadati</taxon>
        <taxon>Verrucomicrobiota</taxon>
        <taxon>Verrucomicrobiia</taxon>
        <taxon>Verrucomicrobiales</taxon>
        <taxon>Verrucomicrobiaceae</taxon>
        <taxon>Luteolibacter</taxon>
    </lineage>
</organism>
<evidence type="ECO:0000256" key="1">
    <source>
        <dbReference type="ARBA" id="ARBA00008987"/>
    </source>
</evidence>
<comment type="similarity">
    <text evidence="1 7">Belongs to the thioredoxin family.</text>
</comment>
<dbReference type="Pfam" id="PF00085">
    <property type="entry name" value="Thioredoxin"/>
    <property type="match status" value="1"/>
</dbReference>
<keyword evidence="10" id="KW-1185">Reference proteome</keyword>
<dbReference type="PIRSF" id="PIRSF000077">
    <property type="entry name" value="Thioredoxin"/>
    <property type="match status" value="1"/>
</dbReference>
<keyword evidence="5" id="KW-0676">Redox-active center</keyword>
<dbReference type="PRINTS" id="PR00421">
    <property type="entry name" value="THIOREDOXIN"/>
</dbReference>
<accession>A0ABU9AQ22</accession>
<comment type="caution">
    <text evidence="9">The sequence shown here is derived from an EMBL/GenBank/DDBJ whole genome shotgun (WGS) entry which is preliminary data.</text>
</comment>
<proteinExistence type="inferred from homology"/>
<keyword evidence="2" id="KW-0813">Transport</keyword>
<dbReference type="SUPFAM" id="SSF52833">
    <property type="entry name" value="Thioredoxin-like"/>
    <property type="match status" value="1"/>
</dbReference>
<dbReference type="InterPro" id="IPR005746">
    <property type="entry name" value="Thioredoxin"/>
</dbReference>
<dbReference type="Gene3D" id="3.40.30.10">
    <property type="entry name" value="Glutaredoxin"/>
    <property type="match status" value="1"/>
</dbReference>
<dbReference type="InterPro" id="IPR036249">
    <property type="entry name" value="Thioredoxin-like_sf"/>
</dbReference>
<protein>
    <recommendedName>
        <fullName evidence="6 7">Thioredoxin</fullName>
    </recommendedName>
</protein>
<dbReference type="EMBL" id="JBBUKT010000001">
    <property type="protein sequence ID" value="MEK7949797.1"/>
    <property type="molecule type" value="Genomic_DNA"/>
</dbReference>
<evidence type="ECO:0000256" key="2">
    <source>
        <dbReference type="ARBA" id="ARBA00022448"/>
    </source>
</evidence>
<reference evidence="9 10" key="1">
    <citation type="submission" date="2024-04" db="EMBL/GenBank/DDBJ databases">
        <title>Luteolibacter sp. isolated from soil.</title>
        <authorList>
            <person name="An J."/>
        </authorList>
    </citation>
    <scope>NUCLEOTIDE SEQUENCE [LARGE SCALE GENOMIC DNA]</scope>
    <source>
        <strain evidence="9 10">Y139</strain>
    </source>
</reference>
<feature type="domain" description="Thioredoxin" evidence="8">
    <location>
        <begin position="8"/>
        <end position="122"/>
    </location>
</feature>
<dbReference type="PANTHER" id="PTHR45663:SF11">
    <property type="entry name" value="GEO12009P1"/>
    <property type="match status" value="1"/>
</dbReference>
<evidence type="ECO:0000313" key="9">
    <source>
        <dbReference type="EMBL" id="MEK7949797.1"/>
    </source>
</evidence>
<sequence length="122" mass="13322">MHLYRSLQNTLDQQRNRTMKTIELNNDTFDAALAGTDQPVLVDFWAEWCGPCKMIGPVVESIAAEQDGKALVAKVDVDAAPELARRFGIKAIPTLIVFKNGEPVNVFRGVQDKAVLLAALAA</sequence>
<evidence type="ECO:0000259" key="8">
    <source>
        <dbReference type="PROSITE" id="PS51352"/>
    </source>
</evidence>
<dbReference type="InterPro" id="IPR013766">
    <property type="entry name" value="Thioredoxin_domain"/>
</dbReference>